<dbReference type="Pfam" id="PF00440">
    <property type="entry name" value="TetR_N"/>
    <property type="match status" value="1"/>
</dbReference>
<dbReference type="OrthoDB" id="8478851at2"/>
<protein>
    <submittedName>
        <fullName evidence="4">TetR/AcrR family transcriptional regulator</fullName>
    </submittedName>
</protein>
<dbReference type="Proteomes" id="UP000284202">
    <property type="component" value="Unassembled WGS sequence"/>
</dbReference>
<comment type="caution">
    <text evidence="4">The sequence shown here is derived from an EMBL/GenBank/DDBJ whole genome shotgun (WGS) entry which is preliminary data.</text>
</comment>
<dbReference type="PROSITE" id="PS50977">
    <property type="entry name" value="HTH_TETR_2"/>
    <property type="match status" value="1"/>
</dbReference>
<dbReference type="AlphaFoldDB" id="A0A418SMI7"/>
<dbReference type="InterPro" id="IPR009057">
    <property type="entry name" value="Homeodomain-like_sf"/>
</dbReference>
<dbReference type="PRINTS" id="PR00455">
    <property type="entry name" value="HTHTETR"/>
</dbReference>
<accession>A0A418SMI7</accession>
<evidence type="ECO:0000313" key="4">
    <source>
        <dbReference type="EMBL" id="RJE82154.1"/>
    </source>
</evidence>
<reference evidence="5" key="1">
    <citation type="submission" date="2018-09" db="EMBL/GenBank/DDBJ databases">
        <title>Acidovorax cavernicola nov. sp. isolated from Gruta de las Maravillas (Aracena, Spain).</title>
        <authorList>
            <person name="Jurado V."/>
            <person name="Gutierrez-Patricio S."/>
            <person name="Gonzalez-Pimentel J.L."/>
            <person name="Miller A.Z."/>
            <person name="Laiz L."/>
            <person name="Saiz-Jimenez C."/>
        </authorList>
    </citation>
    <scope>NUCLEOTIDE SEQUENCE [LARGE SCALE GENOMIC DNA]</scope>
    <source>
        <strain evidence="5">1011MAR3C25</strain>
    </source>
</reference>
<dbReference type="SUPFAM" id="SSF46689">
    <property type="entry name" value="Homeodomain-like"/>
    <property type="match status" value="1"/>
</dbReference>
<feature type="DNA-binding region" description="H-T-H motif" evidence="2">
    <location>
        <begin position="47"/>
        <end position="66"/>
    </location>
</feature>
<dbReference type="GO" id="GO:0003700">
    <property type="term" value="F:DNA-binding transcription factor activity"/>
    <property type="evidence" value="ECO:0007669"/>
    <property type="project" value="TreeGrafter"/>
</dbReference>
<dbReference type="PANTHER" id="PTHR30055">
    <property type="entry name" value="HTH-TYPE TRANSCRIPTIONAL REGULATOR RUTR"/>
    <property type="match status" value="1"/>
</dbReference>
<dbReference type="Gene3D" id="1.10.357.10">
    <property type="entry name" value="Tetracycline Repressor, domain 2"/>
    <property type="match status" value="1"/>
</dbReference>
<sequence length="213" mass="24424">MRAVRKELLEEADITNVRNRDLIQAKRQQICEGALELFIDKGFAATTIRDICARSGVNQASIYDYIADKNDILRRLLNQLWFRTDVPTLPDILTDHSVPLEEAIERYLIVSWKRKRQATLLAYRTIPHLRQEDRRAMRLREIAVMKDLADQLADRLGVGPGDQRLEIIANLMVFLSAFGPMRDWLNRDQPDELIARTIAKGAAAMIRASIGED</sequence>
<feature type="domain" description="HTH tetR-type" evidence="3">
    <location>
        <begin position="24"/>
        <end position="84"/>
    </location>
</feature>
<dbReference type="PANTHER" id="PTHR30055:SF226">
    <property type="entry name" value="HTH-TYPE TRANSCRIPTIONAL REGULATOR PKSA"/>
    <property type="match status" value="1"/>
</dbReference>
<gene>
    <name evidence="4" type="ORF">D3P04_21450</name>
</gene>
<dbReference type="InterPro" id="IPR001647">
    <property type="entry name" value="HTH_TetR"/>
</dbReference>
<keyword evidence="5" id="KW-1185">Reference proteome</keyword>
<dbReference type="GO" id="GO:0000976">
    <property type="term" value="F:transcription cis-regulatory region binding"/>
    <property type="evidence" value="ECO:0007669"/>
    <property type="project" value="TreeGrafter"/>
</dbReference>
<evidence type="ECO:0000256" key="2">
    <source>
        <dbReference type="PROSITE-ProRule" id="PRU00335"/>
    </source>
</evidence>
<evidence type="ECO:0000259" key="3">
    <source>
        <dbReference type="PROSITE" id="PS50977"/>
    </source>
</evidence>
<proteinExistence type="predicted"/>
<evidence type="ECO:0000313" key="5">
    <source>
        <dbReference type="Proteomes" id="UP000284202"/>
    </source>
</evidence>
<dbReference type="EMBL" id="QZCG01000019">
    <property type="protein sequence ID" value="RJE82154.1"/>
    <property type="molecule type" value="Genomic_DNA"/>
</dbReference>
<keyword evidence="1 2" id="KW-0238">DNA-binding</keyword>
<organism evidence="4 5">
    <name type="scientific">Paracoccus onubensis</name>
    <dbReference type="NCBI Taxonomy" id="1675788"/>
    <lineage>
        <taxon>Bacteria</taxon>
        <taxon>Pseudomonadati</taxon>
        <taxon>Pseudomonadota</taxon>
        <taxon>Alphaproteobacteria</taxon>
        <taxon>Rhodobacterales</taxon>
        <taxon>Paracoccaceae</taxon>
        <taxon>Paracoccus</taxon>
    </lineage>
</organism>
<name>A0A418SMI7_9RHOB</name>
<evidence type="ECO:0000256" key="1">
    <source>
        <dbReference type="ARBA" id="ARBA00023125"/>
    </source>
</evidence>
<dbReference type="InterPro" id="IPR050109">
    <property type="entry name" value="HTH-type_TetR-like_transc_reg"/>
</dbReference>